<dbReference type="GO" id="GO:0000976">
    <property type="term" value="F:transcription cis-regulatory region binding"/>
    <property type="evidence" value="ECO:0007669"/>
    <property type="project" value="TreeGrafter"/>
</dbReference>
<feature type="compositionally biased region" description="Acidic residues" evidence="5">
    <location>
        <begin position="1382"/>
        <end position="1396"/>
    </location>
</feature>
<dbReference type="Pfam" id="PF12047">
    <property type="entry name" value="DNMT1-RFD"/>
    <property type="match status" value="1"/>
</dbReference>
<dbReference type="OMA" id="YTHADIV"/>
<dbReference type="InterPro" id="IPR001606">
    <property type="entry name" value="ARID_dom"/>
</dbReference>
<proteinExistence type="predicted"/>
<dbReference type="GeneID" id="4999453"/>
<dbReference type="STRING" id="436017.A4RRG0"/>
<sequence length="1402" mass="156279">MATAGADVDDEDAVARDTTRGATREGDEGDGAAAEAAAAARDATAPSEVEGQTLPMRVLDEYEFRDKFAEGKAVSVHGSRPNRVLVLGRARKLEGGEHGLPSEVLAAPLTPQDKPPHALKLMEVHDWTIKYGGDEPELWLVTPRAWYKLLNPAPRFEKYVTVTTRRANFTNAIVRALVKNWELSLEEGLDIILGVPVVAHDVPVAVKTPTKAAKMLGDTTAEAQKEAALNGCTEEEIRESKDTSAYKYTHADIVGDGFFIVSQIETLVRCKALRPPTASEEADVPAPQFLTALQTWTTEKHQLGSATKASRLERDRARREKLRAEKKAEKESESKPRVPRLEPPPPASPILPEYSHIGPHLQAELLTLWDFAQVFASVMYCPRSTLERFAKAFFGSDLGAAEATLLRDFMVSCLRVTEGRIDSIDQETIRSAPTRARWWDAPVLGLNDIGELDWQDRANNLIVEFQMGVNARMRKPALEAVAKLDKGEVLESFSPVHRIALAVALSSIALESETIREYFTEIYDDVRARRRTGDFHSNPPTLATEVPKPTEEKKKETSKEINVKDENPEVVDDADESVSMEVDETDASEELVKPPTLADYRREQLMKWKSEAVERAVISRGKPVAVDEQGRRYFALGGTNNAGRLFVETAPLGWYDGDEDAASSQVIDGVEYPKQPMAGPPVEDAPFSEDAANTPDCRRNVSGLVECASRWGVYTPGTVEYDALSYWCNPKYDNERYITKLHRLMSHAVDGDADAPELSDDDRRKKVEILSETLAMDGYANLDDVALGSVDDAKLTSRLFNAVKFILHSAPFWRTGDMRWIDRFIRTCTHFESALNASEQSLVRLLKVLPGIEIVCAQAGLMDDVAWPDAKPTWLAQLRYYVFGPRTEAELEGTTAAPEVSEPIPGINDILAAPELLDPLPPLTVRRAANLVNQFLRFLVQDPQRMSQGAFQMCTGVSHGVGAINTGEVVAVIKRGLVKTYNRYVDKKSRPRNWIDVNTLRPVERCVVLGTAYRGSEAPRRNAASDGDTPPCAWLMCLLLDDPELSQFPSTRRQSADAEQADAKEAKDERRLIIAPLYAGGDIAEYVLPWSKYQEVDEKPWDGGSRIIMHFEGVDAENEARGIVSVDGCVYYLGRVRKVRSSPDRWETVMVVFDSDPEDYMWVSPWEIIAAPEKYHDPVHEGPAPVDHERELSPEDMTLIAQCKAIARRLGWPSGDHRRDFDKFRAEAFAGGVIPQAPIFCGAQMNLHRVFIEAMHLGGYEQVTRCKFWKVVARTLGRDLSTQTSASFAMRKYYEKCLFPLEKYLTSAEMIENLGIVIDASTDPMDRFPASRPATDFDDDDDRVDDGDDDDDMDDEDDADGMDVVDKKKKEEDADDYKISDDDFDEDDPSDSGESDSDFKGR</sequence>
<dbReference type="InterPro" id="IPR051232">
    <property type="entry name" value="ARID/SWI1_ChromRemod"/>
</dbReference>
<keyword evidence="2" id="KW-0805">Transcription regulation</keyword>
<dbReference type="GO" id="GO:0006357">
    <property type="term" value="P:regulation of transcription by RNA polymerase II"/>
    <property type="evidence" value="ECO:0007669"/>
    <property type="project" value="TreeGrafter"/>
</dbReference>
<comment type="subcellular location">
    <subcellularLocation>
        <location evidence="1">Nucleus</location>
    </subcellularLocation>
</comment>
<dbReference type="Gene3D" id="1.10.150.60">
    <property type="entry name" value="ARID DNA-binding domain"/>
    <property type="match status" value="1"/>
</dbReference>
<dbReference type="EMBL" id="CP000581">
    <property type="protein sequence ID" value="ABO94186.1"/>
    <property type="molecule type" value="Genomic_DNA"/>
</dbReference>
<evidence type="ECO:0000259" key="6">
    <source>
        <dbReference type="PROSITE" id="PS51011"/>
    </source>
</evidence>
<dbReference type="PANTHER" id="PTHR13964:SF27">
    <property type="entry name" value="HAT-TRICK, ISOFORM D"/>
    <property type="match status" value="1"/>
</dbReference>
<feature type="region of interest" description="Disordered" evidence="5">
    <location>
        <begin position="531"/>
        <end position="589"/>
    </location>
</feature>
<evidence type="ECO:0000313" key="7">
    <source>
        <dbReference type="EMBL" id="ABO94186.1"/>
    </source>
</evidence>
<dbReference type="HOGENOM" id="CLU_257699_0_0_1"/>
<evidence type="ECO:0000313" key="8">
    <source>
        <dbReference type="Proteomes" id="UP000001568"/>
    </source>
</evidence>
<keyword evidence="8" id="KW-1185">Reference proteome</keyword>
<dbReference type="RefSeq" id="XP_001415894.1">
    <property type="nucleotide sequence ID" value="XM_001415857.1"/>
</dbReference>
<feature type="compositionally biased region" description="Acidic residues" evidence="5">
    <location>
        <begin position="1336"/>
        <end position="1363"/>
    </location>
</feature>
<feature type="region of interest" description="Disordered" evidence="5">
    <location>
        <begin position="1325"/>
        <end position="1402"/>
    </location>
</feature>
<dbReference type="Pfam" id="PF01388">
    <property type="entry name" value="ARID"/>
    <property type="match status" value="1"/>
</dbReference>
<dbReference type="SMART" id="SM01014">
    <property type="entry name" value="ARID"/>
    <property type="match status" value="1"/>
</dbReference>
<dbReference type="OrthoDB" id="498690at2759"/>
<accession>A4RRG0</accession>
<dbReference type="Gramene" id="ABO94186">
    <property type="protein sequence ID" value="ABO94186"/>
    <property type="gene ID" value="OSTLU_29004"/>
</dbReference>
<dbReference type="SMART" id="SM00501">
    <property type="entry name" value="BRIGHT"/>
    <property type="match status" value="1"/>
</dbReference>
<feature type="compositionally biased region" description="Basic and acidic residues" evidence="5">
    <location>
        <begin position="548"/>
        <end position="567"/>
    </location>
</feature>
<dbReference type="PANTHER" id="PTHR13964">
    <property type="entry name" value="RBP-RELATED"/>
    <property type="match status" value="1"/>
</dbReference>
<feature type="domain" description="ARID" evidence="6">
    <location>
        <begin position="1208"/>
        <end position="1306"/>
    </location>
</feature>
<reference evidence="7 8" key="1">
    <citation type="journal article" date="2007" name="Proc. Natl. Acad. Sci. U.S.A.">
        <title>The tiny eukaryote Ostreococcus provides genomic insights into the paradox of plankton speciation.</title>
        <authorList>
            <person name="Palenik B."/>
            <person name="Grimwood J."/>
            <person name="Aerts A."/>
            <person name="Rouze P."/>
            <person name="Salamov A."/>
            <person name="Putnam N."/>
            <person name="Dupont C."/>
            <person name="Jorgensen R."/>
            <person name="Derelle E."/>
            <person name="Rombauts S."/>
            <person name="Zhou K."/>
            <person name="Otillar R."/>
            <person name="Merchant S.S."/>
            <person name="Podell S."/>
            <person name="Gaasterland T."/>
            <person name="Napoli C."/>
            <person name="Gendler K."/>
            <person name="Manuell A."/>
            <person name="Tai V."/>
            <person name="Vallon O."/>
            <person name="Piganeau G."/>
            <person name="Jancek S."/>
            <person name="Heijde M."/>
            <person name="Jabbari K."/>
            <person name="Bowler C."/>
            <person name="Lohr M."/>
            <person name="Robbens S."/>
            <person name="Werner G."/>
            <person name="Dubchak I."/>
            <person name="Pazour G.J."/>
            <person name="Ren Q."/>
            <person name="Paulsen I."/>
            <person name="Delwiche C."/>
            <person name="Schmutz J."/>
            <person name="Rokhsar D."/>
            <person name="Van de Peer Y."/>
            <person name="Moreau H."/>
            <person name="Grigoriev I.V."/>
        </authorList>
    </citation>
    <scope>NUCLEOTIDE SEQUENCE [LARGE SCALE GENOMIC DNA]</scope>
    <source>
        <strain evidence="7 8">CCE9901</strain>
    </source>
</reference>
<feature type="region of interest" description="Disordered" evidence="5">
    <location>
        <begin position="301"/>
        <end position="349"/>
    </location>
</feature>
<dbReference type="eggNOG" id="ENOG502SFSD">
    <property type="taxonomic scope" value="Eukaryota"/>
</dbReference>
<evidence type="ECO:0000256" key="2">
    <source>
        <dbReference type="ARBA" id="ARBA00023015"/>
    </source>
</evidence>
<dbReference type="PROSITE" id="PS51011">
    <property type="entry name" value="ARID"/>
    <property type="match status" value="1"/>
</dbReference>
<feature type="region of interest" description="Disordered" evidence="5">
    <location>
        <begin position="1"/>
        <end position="54"/>
    </location>
</feature>
<keyword evidence="4" id="KW-0539">Nucleus</keyword>
<evidence type="ECO:0000256" key="1">
    <source>
        <dbReference type="ARBA" id="ARBA00004123"/>
    </source>
</evidence>
<dbReference type="Proteomes" id="UP000001568">
    <property type="component" value="Chromosome 1"/>
</dbReference>
<dbReference type="GO" id="GO:0005634">
    <property type="term" value="C:nucleus"/>
    <property type="evidence" value="ECO:0007669"/>
    <property type="project" value="UniProtKB-SubCell"/>
</dbReference>
<evidence type="ECO:0000256" key="3">
    <source>
        <dbReference type="ARBA" id="ARBA00023163"/>
    </source>
</evidence>
<feature type="compositionally biased region" description="Basic and acidic residues" evidence="5">
    <location>
        <begin position="13"/>
        <end position="26"/>
    </location>
</feature>
<evidence type="ECO:0000256" key="5">
    <source>
        <dbReference type="SAM" id="MobiDB-lite"/>
    </source>
</evidence>
<feature type="compositionally biased region" description="Low complexity" evidence="5">
    <location>
        <begin position="31"/>
        <end position="45"/>
    </location>
</feature>
<dbReference type="KEGG" id="olu:OSTLU_29004"/>
<name>A4RRG0_OSTLU</name>
<dbReference type="InterPro" id="IPR036431">
    <property type="entry name" value="ARID_dom_sf"/>
</dbReference>
<keyword evidence="3" id="KW-0804">Transcription</keyword>
<gene>
    <name evidence="7" type="primary">ARID3501</name>
    <name evidence="7" type="ORF">OSTLU_29004</name>
</gene>
<feature type="compositionally biased region" description="Acidic residues" evidence="5">
    <location>
        <begin position="568"/>
        <end position="589"/>
    </location>
</feature>
<feature type="compositionally biased region" description="Basic and acidic residues" evidence="5">
    <location>
        <begin position="1364"/>
        <end position="1381"/>
    </location>
</feature>
<organism evidence="7 8">
    <name type="scientific">Ostreococcus lucimarinus (strain CCE9901)</name>
    <dbReference type="NCBI Taxonomy" id="436017"/>
    <lineage>
        <taxon>Eukaryota</taxon>
        <taxon>Viridiplantae</taxon>
        <taxon>Chlorophyta</taxon>
        <taxon>Mamiellophyceae</taxon>
        <taxon>Mamiellales</taxon>
        <taxon>Bathycoccaceae</taxon>
        <taxon>Ostreococcus</taxon>
    </lineage>
</organism>
<dbReference type="CDD" id="cd16100">
    <property type="entry name" value="ARID"/>
    <property type="match status" value="1"/>
</dbReference>
<feature type="compositionally biased region" description="Basic and acidic residues" evidence="5">
    <location>
        <begin position="310"/>
        <end position="340"/>
    </location>
</feature>
<dbReference type="SUPFAM" id="SSF46774">
    <property type="entry name" value="ARID-like"/>
    <property type="match status" value="1"/>
</dbReference>
<protein>
    <recommendedName>
        <fullName evidence="6">ARID domain-containing protein</fullName>
    </recommendedName>
</protein>
<dbReference type="InterPro" id="IPR022702">
    <property type="entry name" value="Cytosine_MeTrfase1_RFD"/>
</dbReference>
<evidence type="ECO:0000256" key="4">
    <source>
        <dbReference type="ARBA" id="ARBA00023242"/>
    </source>
</evidence>